<dbReference type="PANTHER" id="PTHR30532">
    <property type="entry name" value="IRON III DICITRATE-BINDING PERIPLASMIC PROTEIN"/>
    <property type="match status" value="1"/>
</dbReference>
<accession>A0A1C0AM59</accession>
<keyword evidence="4 6" id="KW-0732">Signal</keyword>
<evidence type="ECO:0000313" key="7">
    <source>
        <dbReference type="EMBL" id="OCL33907.1"/>
    </source>
</evidence>
<organism evidence="7 8">
    <name type="scientific">Tessaracoccus lapidicaptus</name>
    <dbReference type="NCBI Taxonomy" id="1427523"/>
    <lineage>
        <taxon>Bacteria</taxon>
        <taxon>Bacillati</taxon>
        <taxon>Actinomycetota</taxon>
        <taxon>Actinomycetes</taxon>
        <taxon>Propionibacteriales</taxon>
        <taxon>Propionibacteriaceae</taxon>
        <taxon>Tessaracoccus</taxon>
    </lineage>
</organism>
<dbReference type="InterPro" id="IPR051313">
    <property type="entry name" value="Bact_iron-sidero_bind"/>
</dbReference>
<proteinExistence type="inferred from homology"/>
<sequence length="349" mass="35898">MSLSLRVAGAALAALALTACSTGPATPTPDAASSTAPAASSAPATDAFPVTVTHALGEAVIEAEPTRIATVGWTDHETLVSLGVVPVGAVEITWGGNAQGSTDWFDAAVAELGGEQPTRYDDSAGAPIEEIVALEPDLILATNSGLTQEEYDTLSRVAPVVAYPEAPWSTSWQDSLELVGRAVGRSELAAEVEAETTALLQQAGAEYPEIAGTSAAWLWFAAADYSKFGVYTATDARPRFLDAVGFETPAIVTELSGGAPGQFSVDVSAERAAEFDADVIVFYTDDSVKLADIQAAPLIQDLPALKSGAFVAADDPTLALPLSSPTPLSIPIAVEKFVPLLAEAAAKVQ</sequence>
<dbReference type="RefSeq" id="WP_068751664.1">
    <property type="nucleotide sequence ID" value="NZ_LR214441.1"/>
</dbReference>
<dbReference type="PROSITE" id="PS51257">
    <property type="entry name" value="PROKAR_LIPOPROTEIN"/>
    <property type="match status" value="1"/>
</dbReference>
<dbReference type="PROSITE" id="PS50983">
    <property type="entry name" value="FE_B12_PBP"/>
    <property type="match status" value="1"/>
</dbReference>
<evidence type="ECO:0000313" key="8">
    <source>
        <dbReference type="Proteomes" id="UP000093501"/>
    </source>
</evidence>
<dbReference type="CDD" id="cd01146">
    <property type="entry name" value="FhuD"/>
    <property type="match status" value="1"/>
</dbReference>
<evidence type="ECO:0000256" key="5">
    <source>
        <dbReference type="SAM" id="MobiDB-lite"/>
    </source>
</evidence>
<keyword evidence="3" id="KW-0813">Transport</keyword>
<feature type="signal peptide" evidence="6">
    <location>
        <begin position="1"/>
        <end position="25"/>
    </location>
</feature>
<feature type="chain" id="PRO_5043893074" evidence="6">
    <location>
        <begin position="26"/>
        <end position="349"/>
    </location>
</feature>
<dbReference type="PANTHER" id="PTHR30532:SF24">
    <property type="entry name" value="FERRIC ENTEROBACTIN-BINDING PERIPLASMIC PROTEIN FEPB"/>
    <property type="match status" value="1"/>
</dbReference>
<dbReference type="SUPFAM" id="SSF53807">
    <property type="entry name" value="Helical backbone' metal receptor"/>
    <property type="match status" value="1"/>
</dbReference>
<keyword evidence="8" id="KW-1185">Reference proteome</keyword>
<dbReference type="InterPro" id="IPR002491">
    <property type="entry name" value="ABC_transptr_periplasmic_BD"/>
</dbReference>
<protein>
    <submittedName>
        <fullName evidence="7">Iron ABC transporter substrate-binding protein</fullName>
    </submittedName>
</protein>
<dbReference type="Gene3D" id="3.40.50.1980">
    <property type="entry name" value="Nitrogenase molybdenum iron protein domain"/>
    <property type="match status" value="2"/>
</dbReference>
<reference evidence="8" key="1">
    <citation type="submission" date="2016-07" db="EMBL/GenBank/DDBJ databases">
        <authorList>
            <person name="Florea S."/>
            <person name="Webb J.S."/>
            <person name="Jaromczyk J."/>
            <person name="Schardl C.L."/>
        </authorList>
    </citation>
    <scope>NUCLEOTIDE SEQUENCE [LARGE SCALE GENOMIC DNA]</scope>
    <source>
        <strain evidence="8">IPBSL-7</strain>
    </source>
</reference>
<dbReference type="Proteomes" id="UP000093501">
    <property type="component" value="Unassembled WGS sequence"/>
</dbReference>
<feature type="region of interest" description="Disordered" evidence="5">
    <location>
        <begin position="24"/>
        <end position="44"/>
    </location>
</feature>
<evidence type="ECO:0000256" key="1">
    <source>
        <dbReference type="ARBA" id="ARBA00004196"/>
    </source>
</evidence>
<evidence type="ECO:0000256" key="2">
    <source>
        <dbReference type="ARBA" id="ARBA00008814"/>
    </source>
</evidence>
<dbReference type="AlphaFoldDB" id="A0A1C0AM59"/>
<comment type="subcellular location">
    <subcellularLocation>
        <location evidence="1">Cell envelope</location>
    </subcellularLocation>
</comment>
<dbReference type="Pfam" id="PF01497">
    <property type="entry name" value="Peripla_BP_2"/>
    <property type="match status" value="1"/>
</dbReference>
<dbReference type="EMBL" id="MBQD01000021">
    <property type="protein sequence ID" value="OCL33907.1"/>
    <property type="molecule type" value="Genomic_DNA"/>
</dbReference>
<comment type="similarity">
    <text evidence="2">Belongs to the bacterial solute-binding protein 8 family.</text>
</comment>
<gene>
    <name evidence="7" type="ORF">BCR15_04555</name>
</gene>
<comment type="caution">
    <text evidence="7">The sequence shown here is derived from an EMBL/GenBank/DDBJ whole genome shotgun (WGS) entry which is preliminary data.</text>
</comment>
<evidence type="ECO:0000256" key="3">
    <source>
        <dbReference type="ARBA" id="ARBA00022448"/>
    </source>
</evidence>
<evidence type="ECO:0000256" key="6">
    <source>
        <dbReference type="SAM" id="SignalP"/>
    </source>
</evidence>
<dbReference type="GO" id="GO:1901678">
    <property type="term" value="P:iron coordination entity transport"/>
    <property type="evidence" value="ECO:0007669"/>
    <property type="project" value="UniProtKB-ARBA"/>
</dbReference>
<name>A0A1C0AM59_9ACTN</name>
<dbReference type="GO" id="GO:0030288">
    <property type="term" value="C:outer membrane-bounded periplasmic space"/>
    <property type="evidence" value="ECO:0007669"/>
    <property type="project" value="TreeGrafter"/>
</dbReference>
<evidence type="ECO:0000256" key="4">
    <source>
        <dbReference type="ARBA" id="ARBA00022729"/>
    </source>
</evidence>